<comment type="similarity">
    <text evidence="2">Belongs to the 5'-nucleotidase family.</text>
</comment>
<keyword evidence="1" id="KW-0732">Signal</keyword>
<evidence type="ECO:0000259" key="3">
    <source>
        <dbReference type="Pfam" id="PF00149"/>
    </source>
</evidence>
<gene>
    <name evidence="5" type="primary">yunD</name>
    <name evidence="5" type="ORF">CFOLD11_43460</name>
</gene>
<dbReference type="GO" id="GO:0009166">
    <property type="term" value="P:nucleotide catabolic process"/>
    <property type="evidence" value="ECO:0007669"/>
    <property type="project" value="InterPro"/>
</dbReference>
<dbReference type="InterPro" id="IPR029052">
    <property type="entry name" value="Metallo-depent_PP-like"/>
</dbReference>
<dbReference type="GO" id="GO:0008253">
    <property type="term" value="F:5'-nucleotidase activity"/>
    <property type="evidence" value="ECO:0007669"/>
    <property type="project" value="TreeGrafter"/>
</dbReference>
<dbReference type="GO" id="GO:0046872">
    <property type="term" value="F:metal ion binding"/>
    <property type="evidence" value="ECO:0007669"/>
    <property type="project" value="InterPro"/>
</dbReference>
<dbReference type="Gene3D" id="3.60.21.10">
    <property type="match status" value="1"/>
</dbReference>
<dbReference type="InterPro" id="IPR006146">
    <property type="entry name" value="5'-Nucleotdase_CS"/>
</dbReference>
<evidence type="ECO:0000259" key="4">
    <source>
        <dbReference type="Pfam" id="PF02872"/>
    </source>
</evidence>
<protein>
    <submittedName>
        <fullName evidence="5">Metallophosphoesterase YunD</fullName>
    </submittedName>
</protein>
<dbReference type="RefSeq" id="WP_261854376.1">
    <property type="nucleotide sequence ID" value="NZ_BQXY01000012.1"/>
</dbReference>
<evidence type="ECO:0000256" key="2">
    <source>
        <dbReference type="RuleBase" id="RU362119"/>
    </source>
</evidence>
<evidence type="ECO:0000313" key="5">
    <source>
        <dbReference type="EMBL" id="GKU27519.1"/>
    </source>
</evidence>
<evidence type="ECO:0000256" key="1">
    <source>
        <dbReference type="ARBA" id="ARBA00022729"/>
    </source>
</evidence>
<keyword evidence="2" id="KW-0547">Nucleotide-binding</keyword>
<dbReference type="EMBL" id="BQXY01000012">
    <property type="protein sequence ID" value="GKU27519.1"/>
    <property type="molecule type" value="Genomic_DNA"/>
</dbReference>
<keyword evidence="2" id="KW-0378">Hydrolase</keyword>
<feature type="domain" description="Calcineurin-like phosphoesterase" evidence="3">
    <location>
        <begin position="4"/>
        <end position="195"/>
    </location>
</feature>
<dbReference type="InterPro" id="IPR004843">
    <property type="entry name" value="Calcineurin-like_PHP"/>
</dbReference>
<accession>A0A9W5Y691</accession>
<dbReference type="InterPro" id="IPR036907">
    <property type="entry name" value="5'-Nucleotdase_C_sf"/>
</dbReference>
<dbReference type="GO" id="GO:0030288">
    <property type="term" value="C:outer membrane-bounded periplasmic space"/>
    <property type="evidence" value="ECO:0007669"/>
    <property type="project" value="TreeGrafter"/>
</dbReference>
<dbReference type="PANTHER" id="PTHR11575">
    <property type="entry name" value="5'-NUCLEOTIDASE-RELATED"/>
    <property type="match status" value="1"/>
</dbReference>
<organism evidence="5 6">
    <name type="scientific">Clostridium folliculivorans</name>
    <dbReference type="NCBI Taxonomy" id="2886038"/>
    <lineage>
        <taxon>Bacteria</taxon>
        <taxon>Bacillati</taxon>
        <taxon>Bacillota</taxon>
        <taxon>Clostridia</taxon>
        <taxon>Eubacteriales</taxon>
        <taxon>Clostridiaceae</taxon>
        <taxon>Clostridium</taxon>
    </lineage>
</organism>
<dbReference type="Proteomes" id="UP001057868">
    <property type="component" value="Unassembled WGS sequence"/>
</dbReference>
<dbReference type="PRINTS" id="PR01607">
    <property type="entry name" value="APYRASEFAMLY"/>
</dbReference>
<dbReference type="CDD" id="cd00845">
    <property type="entry name" value="MPP_UshA_N_like"/>
    <property type="match status" value="1"/>
</dbReference>
<dbReference type="PROSITE" id="PS00785">
    <property type="entry name" value="5_NUCLEOTIDASE_1"/>
    <property type="match status" value="1"/>
</dbReference>
<evidence type="ECO:0000313" key="6">
    <source>
        <dbReference type="Proteomes" id="UP001057868"/>
    </source>
</evidence>
<feature type="domain" description="5'-Nucleotidase C-terminal" evidence="4">
    <location>
        <begin position="272"/>
        <end position="415"/>
    </location>
</feature>
<name>A0A9W5Y691_9CLOT</name>
<reference evidence="5" key="1">
    <citation type="journal article" date="2023" name="Int. J. Syst. Evol. Microbiol.">
        <title>&lt;i&gt;Clostridium folliculivorans&lt;/i&gt; sp. nov., isolated from soil samples of an organic paddy in Japan.</title>
        <authorList>
            <person name="Tazawa J."/>
            <person name="Kobayashi H."/>
            <person name="Tanizawa Y."/>
            <person name="Uchino A."/>
            <person name="Tanaka F."/>
            <person name="Urashima Y."/>
            <person name="Miura S."/>
            <person name="Sakamoto M."/>
            <person name="Ohkuma M."/>
            <person name="Tohno M."/>
        </authorList>
    </citation>
    <scope>NUCLEOTIDE SEQUENCE</scope>
    <source>
        <strain evidence="5">D1-1</strain>
    </source>
</reference>
<proteinExistence type="inferred from homology"/>
<dbReference type="AlphaFoldDB" id="A0A9W5Y691"/>
<dbReference type="InterPro" id="IPR006179">
    <property type="entry name" value="5_nucleotidase/apyrase"/>
</dbReference>
<dbReference type="InterPro" id="IPR008334">
    <property type="entry name" value="5'-Nucleotdase_C"/>
</dbReference>
<comment type="caution">
    <text evidence="5">The sequence shown here is derived from an EMBL/GenBank/DDBJ whole genome shotgun (WGS) entry which is preliminary data.</text>
</comment>
<dbReference type="SUPFAM" id="SSF56300">
    <property type="entry name" value="Metallo-dependent phosphatases"/>
    <property type="match status" value="1"/>
</dbReference>
<dbReference type="SUPFAM" id="SSF55816">
    <property type="entry name" value="5'-nucleotidase (syn. UDP-sugar hydrolase), C-terminal domain"/>
    <property type="match status" value="1"/>
</dbReference>
<sequence>MRLNILHTNDIHSNFENFSKISTKIKELKDENTIVLDAGDFADFKRMELQGTNGLAALELLESAGYDAIAVGNNETFNGVETLINMASNSKIPFLSSNLFDLELNSIQGVRRSFILNKNGLRILLIGTSPDIGPFNELGGYKLKNHVEVIKEEIAINDGKYDLCVVLSHLGMKKDKEIAEKVDMVDVIIGGHFHILMERPEVVNGTIIFTSGCYGENLGVLKLEVNNTKVDMIEGRNINISDCKECDDIIKVLKINKEKAIDKLSEPLYELDRDLWHDVVEENPITNLLADALVDVLKCDIGLINSGVINGGIRKGKVTLKKLLEICPSPLNPTYFEIEGKYLREALQNSLDTDYCYANGMGPGFRGKYVGRLHVSNAIIEHNCRNIINIFINGEKLDDDKLYTVASCDYLQRGTGYSSLSNNRNEKYNHGYLRETLREYIEKKEFVERAFVDRWILA</sequence>
<dbReference type="PANTHER" id="PTHR11575:SF23">
    <property type="entry name" value="5-NUCLEOTIDASE FAMILY PROTEIN"/>
    <property type="match status" value="1"/>
</dbReference>
<dbReference type="GO" id="GO:0008768">
    <property type="term" value="F:UDP-sugar diphosphatase activity"/>
    <property type="evidence" value="ECO:0007669"/>
    <property type="project" value="TreeGrafter"/>
</dbReference>
<dbReference type="Pfam" id="PF02872">
    <property type="entry name" value="5_nucleotid_C"/>
    <property type="match status" value="1"/>
</dbReference>
<dbReference type="Gene3D" id="3.90.780.10">
    <property type="entry name" value="5'-Nucleotidase, C-terminal domain"/>
    <property type="match status" value="1"/>
</dbReference>
<dbReference type="Pfam" id="PF00149">
    <property type="entry name" value="Metallophos"/>
    <property type="match status" value="1"/>
</dbReference>
<dbReference type="GO" id="GO:0000166">
    <property type="term" value="F:nucleotide binding"/>
    <property type="evidence" value="ECO:0007669"/>
    <property type="project" value="UniProtKB-KW"/>
</dbReference>
<keyword evidence="6" id="KW-1185">Reference proteome</keyword>